<name>A0A7I7SRQ2_9MYCO</name>
<organism evidence="1 2">
    <name type="scientific">Mycolicibacterium sarraceniae</name>
    <dbReference type="NCBI Taxonomy" id="1534348"/>
    <lineage>
        <taxon>Bacteria</taxon>
        <taxon>Bacillati</taxon>
        <taxon>Actinomycetota</taxon>
        <taxon>Actinomycetes</taxon>
        <taxon>Mycobacteriales</taxon>
        <taxon>Mycobacteriaceae</taxon>
        <taxon>Mycolicibacterium</taxon>
    </lineage>
</organism>
<evidence type="ECO:0000313" key="2">
    <source>
        <dbReference type="Proteomes" id="UP000466445"/>
    </source>
</evidence>
<sequence>MLPLLGNRTGIDHLDTPSGFGESRCESERYEADIQIVPCARMVNSRCAAAASHVSPLRVRLTHVSGTEPQWRHICEVCGVEEILTPGDAFDLGWDYPPRMGQFGVVGPRCCPHCPNVKTAWWALAIDGYTEDMLTEAQRATVSRIAGEPQSIAVLSD</sequence>
<proteinExistence type="predicted"/>
<keyword evidence="2" id="KW-1185">Reference proteome</keyword>
<reference evidence="1 2" key="1">
    <citation type="journal article" date="2019" name="Emerg. Microbes Infect.">
        <title>Comprehensive subspecies identification of 175 nontuberculous mycobacteria species based on 7547 genomic profiles.</title>
        <authorList>
            <person name="Matsumoto Y."/>
            <person name="Kinjo T."/>
            <person name="Motooka D."/>
            <person name="Nabeya D."/>
            <person name="Jung N."/>
            <person name="Uechi K."/>
            <person name="Horii T."/>
            <person name="Iida T."/>
            <person name="Fujita J."/>
            <person name="Nakamura S."/>
        </authorList>
    </citation>
    <scope>NUCLEOTIDE SEQUENCE [LARGE SCALE GENOMIC DNA]</scope>
    <source>
        <strain evidence="1 2">JCM 30395</strain>
    </source>
</reference>
<accession>A0A7I7SRQ2</accession>
<evidence type="ECO:0000313" key="1">
    <source>
        <dbReference type="EMBL" id="BBY58486.1"/>
    </source>
</evidence>
<gene>
    <name evidence="1" type="ORF">MSAR_16220</name>
</gene>
<dbReference type="EMBL" id="AP022595">
    <property type="protein sequence ID" value="BBY58486.1"/>
    <property type="molecule type" value="Genomic_DNA"/>
</dbReference>
<dbReference type="KEGG" id="msar:MSAR_16220"/>
<dbReference type="AlphaFoldDB" id="A0A7I7SRQ2"/>
<protein>
    <submittedName>
        <fullName evidence="1">Uncharacterized protein</fullName>
    </submittedName>
</protein>
<dbReference type="Proteomes" id="UP000466445">
    <property type="component" value="Chromosome"/>
</dbReference>